<dbReference type="Gene3D" id="3.10.50.40">
    <property type="match status" value="1"/>
</dbReference>
<dbReference type="InterPro" id="IPR044208">
    <property type="entry name" value="FKBP19-like"/>
</dbReference>
<dbReference type="Proteomes" id="UP001530293">
    <property type="component" value="Unassembled WGS sequence"/>
</dbReference>
<feature type="domain" description="PPIase FKBP-type" evidence="2">
    <location>
        <begin position="89"/>
        <end position="203"/>
    </location>
</feature>
<evidence type="ECO:0000256" key="1">
    <source>
        <dbReference type="PROSITE-ProRule" id="PRU00277"/>
    </source>
</evidence>
<sequence length="282" mass="30225">MNTLTRRRSILERASLSLLSSSSSLAIILIGDSTPPALAVEDAQFVEVGQQERPPNGETPFTTLSDGVQIKDFRVAGGGGGGSGVVRAGSRVELTMKGRLLNLNGVIFYDTKENDPNGFGEGSPLVFTVGSNTVLPGLESGIIGMTKGGIRRIIIPANVGYGAYPTLEPQPLSEMGKRALESVTKNPRRDQTVLFDVRVDRVSVQVVEYSVSNANTKIQFCLAGTTATDKASWYSLANNGSAEERSMKTALKKGSKETLNVYVISPIEILGWTYYYPSEVIG</sequence>
<name>A0ABD3MHF1_9STRA</name>
<dbReference type="GO" id="GO:0003755">
    <property type="term" value="F:peptidyl-prolyl cis-trans isomerase activity"/>
    <property type="evidence" value="ECO:0007669"/>
    <property type="project" value="UniProtKB-KW"/>
</dbReference>
<keyword evidence="1" id="KW-0697">Rotamase</keyword>
<evidence type="ECO:0000259" key="2">
    <source>
        <dbReference type="PROSITE" id="PS50059"/>
    </source>
</evidence>
<gene>
    <name evidence="3" type="ORF">ACHAWU_000955</name>
</gene>
<evidence type="ECO:0000313" key="4">
    <source>
        <dbReference type="Proteomes" id="UP001530293"/>
    </source>
</evidence>
<dbReference type="PROSITE" id="PS50059">
    <property type="entry name" value="FKBP_PPIASE"/>
    <property type="match status" value="1"/>
</dbReference>
<keyword evidence="1" id="KW-0413">Isomerase</keyword>
<comment type="catalytic activity">
    <reaction evidence="1">
        <text>[protein]-peptidylproline (omega=180) = [protein]-peptidylproline (omega=0)</text>
        <dbReference type="Rhea" id="RHEA:16237"/>
        <dbReference type="Rhea" id="RHEA-COMP:10747"/>
        <dbReference type="Rhea" id="RHEA-COMP:10748"/>
        <dbReference type="ChEBI" id="CHEBI:83833"/>
        <dbReference type="ChEBI" id="CHEBI:83834"/>
        <dbReference type="EC" id="5.2.1.8"/>
    </reaction>
</comment>
<accession>A0ABD3MHF1</accession>
<protein>
    <recommendedName>
        <fullName evidence="1">peptidylprolyl isomerase</fullName>
        <ecNumber evidence="1">5.2.1.8</ecNumber>
    </recommendedName>
</protein>
<evidence type="ECO:0000313" key="3">
    <source>
        <dbReference type="EMBL" id="KAL3762308.1"/>
    </source>
</evidence>
<dbReference type="PANTHER" id="PTHR47717">
    <property type="entry name" value="PEPTIDYL-PROLYL CIS-TRANS ISOMERASE FKBP19, CHLOROPLASTIC"/>
    <property type="match status" value="1"/>
</dbReference>
<keyword evidence="4" id="KW-1185">Reference proteome</keyword>
<proteinExistence type="predicted"/>
<dbReference type="Pfam" id="PF00254">
    <property type="entry name" value="FKBP_C"/>
    <property type="match status" value="1"/>
</dbReference>
<dbReference type="InterPro" id="IPR001179">
    <property type="entry name" value="PPIase_FKBP_dom"/>
</dbReference>
<dbReference type="PANTHER" id="PTHR47717:SF1">
    <property type="entry name" value="PEPTIDYL-PROLYL CIS-TRANS ISOMERASE FKBP19, CHLOROPLASTIC"/>
    <property type="match status" value="1"/>
</dbReference>
<dbReference type="AlphaFoldDB" id="A0ABD3MHF1"/>
<reference evidence="3 4" key="1">
    <citation type="submission" date="2024-10" db="EMBL/GenBank/DDBJ databases">
        <title>Updated reference genomes for cyclostephanoid diatoms.</title>
        <authorList>
            <person name="Roberts W.R."/>
            <person name="Alverson A.J."/>
        </authorList>
    </citation>
    <scope>NUCLEOTIDE SEQUENCE [LARGE SCALE GENOMIC DNA]</scope>
    <source>
        <strain evidence="3 4">AJA232-27</strain>
    </source>
</reference>
<dbReference type="InterPro" id="IPR046357">
    <property type="entry name" value="PPIase_dom_sf"/>
</dbReference>
<comment type="caution">
    <text evidence="3">The sequence shown here is derived from an EMBL/GenBank/DDBJ whole genome shotgun (WGS) entry which is preliminary data.</text>
</comment>
<dbReference type="EC" id="5.2.1.8" evidence="1"/>
<organism evidence="3 4">
    <name type="scientific">Discostella pseudostelligera</name>
    <dbReference type="NCBI Taxonomy" id="259834"/>
    <lineage>
        <taxon>Eukaryota</taxon>
        <taxon>Sar</taxon>
        <taxon>Stramenopiles</taxon>
        <taxon>Ochrophyta</taxon>
        <taxon>Bacillariophyta</taxon>
        <taxon>Coscinodiscophyceae</taxon>
        <taxon>Thalassiosirophycidae</taxon>
        <taxon>Stephanodiscales</taxon>
        <taxon>Stephanodiscaceae</taxon>
        <taxon>Discostella</taxon>
    </lineage>
</organism>
<dbReference type="EMBL" id="JALLBG020000137">
    <property type="protein sequence ID" value="KAL3762308.1"/>
    <property type="molecule type" value="Genomic_DNA"/>
</dbReference>
<dbReference type="SUPFAM" id="SSF54534">
    <property type="entry name" value="FKBP-like"/>
    <property type="match status" value="1"/>
</dbReference>